<dbReference type="InterPro" id="IPR036179">
    <property type="entry name" value="Ig-like_dom_sf"/>
</dbReference>
<evidence type="ECO:0000313" key="6">
    <source>
        <dbReference type="Proteomes" id="UP000261660"/>
    </source>
</evidence>
<organism evidence="5 6">
    <name type="scientific">Labrus bergylta</name>
    <name type="common">ballan wrasse</name>
    <dbReference type="NCBI Taxonomy" id="56723"/>
    <lineage>
        <taxon>Eukaryota</taxon>
        <taxon>Metazoa</taxon>
        <taxon>Chordata</taxon>
        <taxon>Craniata</taxon>
        <taxon>Vertebrata</taxon>
        <taxon>Euteleostomi</taxon>
        <taxon>Actinopterygii</taxon>
        <taxon>Neopterygii</taxon>
        <taxon>Teleostei</taxon>
        <taxon>Neoteleostei</taxon>
        <taxon>Acanthomorphata</taxon>
        <taxon>Eupercaria</taxon>
        <taxon>Labriformes</taxon>
        <taxon>Labridae</taxon>
        <taxon>Labrus</taxon>
    </lineage>
</organism>
<feature type="domain" description="Ig-like" evidence="4">
    <location>
        <begin position="341"/>
        <end position="399"/>
    </location>
</feature>
<dbReference type="InterPro" id="IPR007110">
    <property type="entry name" value="Ig-like_dom"/>
</dbReference>
<sequence length="473" mass="52951">MTEMKNFIQAILILSAVLASSTKAEEVIYAQVGDTVTLKLLNNLHGNYLHWYFGDESGVRLAWSNPLGGKDFINTEHWKTKLSDDSSLIINDIKQENFGTFVCKSLSESNKLTYRLLKISVTVDRASPLVPGELLTLTCIAETPPNAQSPEIHWLNPRGEKVETKQGKHKVRVTSQDHGQWTCVVTNNKKENQAKTSVTVVDLSPAPLDPLYTSKSTPLTVPCSFPAHISWEQIKAVGLQEVNWHFNPQPGSNNVSGYPQRLFFLSLGDPPTWKKDQDRDLTPVLDLKKGLLSLTRKQGREHDKGDYFCSMKVRDGVILNRTVHVKVLQITSSAGTEFISGQQVNLSCSVGEPLPSSLRLKWVPPEQSSLLSLTTDHHPAHLTIRGVGAGDGGRWRCELWQGNVCLTSAVITLKIEPKLSVWMLVIICSVTVIIVLLLILVFIICRRRQRKTSHLRHRLCKCKNPKPKGFYRT</sequence>
<dbReference type="AlphaFoldDB" id="A0A3Q3F4H8"/>
<evidence type="ECO:0000256" key="2">
    <source>
        <dbReference type="SAM" id="Phobius"/>
    </source>
</evidence>
<dbReference type="CDD" id="cd00096">
    <property type="entry name" value="Ig"/>
    <property type="match status" value="1"/>
</dbReference>
<evidence type="ECO:0000256" key="1">
    <source>
        <dbReference type="ARBA" id="ARBA00023319"/>
    </source>
</evidence>
<feature type="domain" description="Ig-like" evidence="4">
    <location>
        <begin position="117"/>
        <end position="199"/>
    </location>
</feature>
<dbReference type="InParanoid" id="A0A3Q3F4H8"/>
<dbReference type="Pfam" id="PF00047">
    <property type="entry name" value="ig"/>
    <property type="match status" value="1"/>
</dbReference>
<dbReference type="Ensembl" id="ENSLBET00000015401.1">
    <property type="protein sequence ID" value="ENSLBEP00000014534.1"/>
    <property type="gene ID" value="ENSLBEG00000011304.1"/>
</dbReference>
<feature type="chain" id="PRO_5018580488" evidence="3">
    <location>
        <begin position="25"/>
        <end position="473"/>
    </location>
</feature>
<name>A0A3Q3F4H8_9LABR</name>
<feature type="signal peptide" evidence="3">
    <location>
        <begin position="1"/>
        <end position="24"/>
    </location>
</feature>
<evidence type="ECO:0000256" key="3">
    <source>
        <dbReference type="SAM" id="SignalP"/>
    </source>
</evidence>
<keyword evidence="2" id="KW-0812">Transmembrane</keyword>
<reference evidence="5" key="1">
    <citation type="submission" date="2025-08" db="UniProtKB">
        <authorList>
            <consortium name="Ensembl"/>
        </authorList>
    </citation>
    <scope>IDENTIFICATION</scope>
</reference>
<feature type="transmembrane region" description="Helical" evidence="2">
    <location>
        <begin position="421"/>
        <end position="445"/>
    </location>
</feature>
<accession>A0A3Q3F4H8</accession>
<keyword evidence="2" id="KW-1133">Transmembrane helix</keyword>
<keyword evidence="2" id="KW-0472">Membrane</keyword>
<dbReference type="STRING" id="56723.ENSLBEP00000014534"/>
<dbReference type="InterPro" id="IPR013151">
    <property type="entry name" value="Immunoglobulin_dom"/>
</dbReference>
<dbReference type="PANTHER" id="PTHR11422:SF0">
    <property type="entry name" value="T-CELL SURFACE GLYCOPROTEIN CD4"/>
    <property type="match status" value="1"/>
</dbReference>
<dbReference type="Proteomes" id="UP000261660">
    <property type="component" value="Unplaced"/>
</dbReference>
<protein>
    <submittedName>
        <fullName evidence="5">CD4-1 molecule</fullName>
    </submittedName>
</protein>
<keyword evidence="3" id="KW-0732">Signal</keyword>
<dbReference type="GeneTree" id="ENSGT00390000001745"/>
<keyword evidence="1" id="KW-0393">Immunoglobulin domain</keyword>
<dbReference type="InterPro" id="IPR013783">
    <property type="entry name" value="Ig-like_fold"/>
</dbReference>
<reference evidence="5" key="2">
    <citation type="submission" date="2025-09" db="UniProtKB">
        <authorList>
            <consortium name="Ensembl"/>
        </authorList>
    </citation>
    <scope>IDENTIFICATION</scope>
</reference>
<evidence type="ECO:0000313" key="5">
    <source>
        <dbReference type="Ensembl" id="ENSLBEP00000014534.1"/>
    </source>
</evidence>
<dbReference type="InterPro" id="IPR003599">
    <property type="entry name" value="Ig_sub"/>
</dbReference>
<dbReference type="PANTHER" id="PTHR11422">
    <property type="entry name" value="T-CELL SURFACE GLYCOPROTEIN CD4"/>
    <property type="match status" value="1"/>
</dbReference>
<dbReference type="SMART" id="SM00409">
    <property type="entry name" value="IG"/>
    <property type="match status" value="4"/>
</dbReference>
<dbReference type="PROSITE" id="PS50835">
    <property type="entry name" value="IG_LIKE"/>
    <property type="match status" value="2"/>
</dbReference>
<dbReference type="SUPFAM" id="SSF48726">
    <property type="entry name" value="Immunoglobulin"/>
    <property type="match status" value="3"/>
</dbReference>
<evidence type="ECO:0000259" key="4">
    <source>
        <dbReference type="PROSITE" id="PS50835"/>
    </source>
</evidence>
<dbReference type="Gene3D" id="2.60.40.10">
    <property type="entry name" value="Immunoglobulins"/>
    <property type="match status" value="4"/>
</dbReference>
<proteinExistence type="predicted"/>
<keyword evidence="6" id="KW-1185">Reference proteome</keyword>